<accession>B1FZP0</accession>
<comment type="caution">
    <text evidence="1">The sequence shown here is derived from an EMBL/GenBank/DDBJ whole genome shotgun (WGS) entry which is preliminary data.</text>
</comment>
<reference evidence="1 2" key="1">
    <citation type="submission" date="2008-03" db="EMBL/GenBank/DDBJ databases">
        <title>Sequencing of the draft genome and assembly of Burkholderia graminis C4D1M.</title>
        <authorList>
            <consortium name="US DOE Joint Genome Institute (JGI-PGF)"/>
            <person name="Copeland A."/>
            <person name="Lucas S."/>
            <person name="Lapidus A."/>
            <person name="Glavina del Rio T."/>
            <person name="Dalin E."/>
            <person name="Tice H."/>
            <person name="Bruce D."/>
            <person name="Goodwin L."/>
            <person name="Pitluck S."/>
            <person name="Larimer F."/>
            <person name="Land M.L."/>
            <person name="Hauser L."/>
            <person name="Tiedje J."/>
            <person name="Richardson P."/>
        </authorList>
    </citation>
    <scope>NUCLEOTIDE SEQUENCE [LARGE SCALE GENOMIC DNA]</scope>
    <source>
        <strain evidence="2">ATCC 700544 / DSM 17151 / LMG 18924 / NCIMB 13744 / C4D1M</strain>
    </source>
</reference>
<protein>
    <submittedName>
        <fullName evidence="1">Uncharacterized protein</fullName>
    </submittedName>
</protein>
<evidence type="ECO:0000313" key="2">
    <source>
        <dbReference type="Proteomes" id="UP000005045"/>
    </source>
</evidence>
<dbReference type="AlphaFoldDB" id="B1FZP0"/>
<evidence type="ECO:0000313" key="1">
    <source>
        <dbReference type="EMBL" id="EDT10436.1"/>
    </source>
</evidence>
<keyword evidence="2" id="KW-1185">Reference proteome</keyword>
<sequence>MHPFYQSRTSQYAVRLLLPNRRKGLFLPPIPPFDEGGI</sequence>
<dbReference type="Proteomes" id="UP000005045">
    <property type="component" value="Unassembled WGS sequence"/>
</dbReference>
<gene>
    <name evidence="1" type="ORF">BgramDRAFT_2586</name>
</gene>
<organism evidence="1 2">
    <name type="scientific">Paraburkholderia graminis (strain ATCC 700544 / DSM 17151 / LMG 18924 / NCIMB 13744 / C4D1M)</name>
    <dbReference type="NCBI Taxonomy" id="396598"/>
    <lineage>
        <taxon>Bacteria</taxon>
        <taxon>Pseudomonadati</taxon>
        <taxon>Pseudomonadota</taxon>
        <taxon>Betaproteobacteria</taxon>
        <taxon>Burkholderiales</taxon>
        <taxon>Burkholderiaceae</taxon>
        <taxon>Paraburkholderia</taxon>
    </lineage>
</organism>
<proteinExistence type="predicted"/>
<name>B1FZP0_PARG4</name>
<dbReference type="EMBL" id="ABLD01000006">
    <property type="protein sequence ID" value="EDT10436.1"/>
    <property type="molecule type" value="Genomic_DNA"/>
</dbReference>